<dbReference type="Gene3D" id="3.40.720.10">
    <property type="entry name" value="Alkaline Phosphatase, subunit A"/>
    <property type="match status" value="1"/>
</dbReference>
<dbReference type="SUPFAM" id="SSF53649">
    <property type="entry name" value="Alkaline phosphatase-like"/>
    <property type="match status" value="1"/>
</dbReference>
<dbReference type="InterPro" id="IPR002591">
    <property type="entry name" value="Phosphodiest/P_Trfase"/>
</dbReference>
<dbReference type="Gene3D" id="3.30.1360.150">
    <property type="match status" value="1"/>
</dbReference>
<evidence type="ECO:0000313" key="6">
    <source>
        <dbReference type="EMBL" id="RZF60185.1"/>
    </source>
</evidence>
<dbReference type="PANTHER" id="PTHR10151:SF120">
    <property type="entry name" value="BIS(5'-ADENOSYL)-TRIPHOSPHATASE"/>
    <property type="match status" value="1"/>
</dbReference>
<dbReference type="OrthoDB" id="9766127at2"/>
<organism evidence="6 7">
    <name type="scientific">Sphingobacterium corticibacterium</name>
    <dbReference type="NCBI Taxonomy" id="2484746"/>
    <lineage>
        <taxon>Bacteria</taxon>
        <taxon>Pseudomonadati</taxon>
        <taxon>Bacteroidota</taxon>
        <taxon>Sphingobacteriia</taxon>
        <taxon>Sphingobacteriales</taxon>
        <taxon>Sphingobacteriaceae</taxon>
        <taxon>Sphingobacterium</taxon>
    </lineage>
</organism>
<dbReference type="RefSeq" id="WP_130142103.1">
    <property type="nucleotide sequence ID" value="NZ_SGIT01000002.1"/>
</dbReference>
<dbReference type="CDD" id="cd16016">
    <property type="entry name" value="AP-SPAP"/>
    <property type="match status" value="1"/>
</dbReference>
<evidence type="ECO:0000256" key="2">
    <source>
        <dbReference type="ARBA" id="ARBA00022723"/>
    </source>
</evidence>
<evidence type="ECO:0000256" key="1">
    <source>
        <dbReference type="ARBA" id="ARBA00022553"/>
    </source>
</evidence>
<reference evidence="6 7" key="1">
    <citation type="submission" date="2019-02" db="EMBL/GenBank/DDBJ databases">
        <authorList>
            <person name="Li Y."/>
        </authorList>
    </citation>
    <scope>NUCLEOTIDE SEQUENCE [LARGE SCALE GENOMIC DNA]</scope>
    <source>
        <strain evidence="6 7">30C10-4-7</strain>
    </source>
</reference>
<keyword evidence="7" id="KW-1185">Reference proteome</keyword>
<keyword evidence="1 4" id="KW-0597">Phosphoprotein</keyword>
<gene>
    <name evidence="6" type="ORF">EWE74_13805</name>
</gene>
<evidence type="ECO:0000313" key="7">
    <source>
        <dbReference type="Proteomes" id="UP000292855"/>
    </source>
</evidence>
<name>A0A4Q6XL54_9SPHI</name>
<dbReference type="AlphaFoldDB" id="A0A4Q6XL54"/>
<comment type="caution">
    <text evidence="6">The sequence shown here is derived from an EMBL/GenBank/DDBJ whole genome shotgun (WGS) entry which is preliminary data.</text>
</comment>
<keyword evidence="3" id="KW-0732">Signal</keyword>
<dbReference type="PIRSF" id="PIRSF031924">
    <property type="entry name" value="Pi-irrepressible_AP"/>
    <property type="match status" value="1"/>
</dbReference>
<accession>A0A4Q6XL54</accession>
<dbReference type="GO" id="GO:0046872">
    <property type="term" value="F:metal ion binding"/>
    <property type="evidence" value="ECO:0007669"/>
    <property type="project" value="UniProtKB-KW"/>
</dbReference>
<dbReference type="Pfam" id="PF01663">
    <property type="entry name" value="Phosphodiest"/>
    <property type="match status" value="1"/>
</dbReference>
<keyword evidence="2" id="KW-0479">Metal-binding</keyword>
<evidence type="ECO:0000256" key="4">
    <source>
        <dbReference type="PIRSR" id="PIRSR031924-50"/>
    </source>
</evidence>
<dbReference type="InterPro" id="IPR026263">
    <property type="entry name" value="Alkaline_phosphatase_prok"/>
</dbReference>
<feature type="active site" description="Phosphothreonine intermediate" evidence="4">
    <location>
        <position position="75"/>
    </location>
</feature>
<dbReference type="EMBL" id="SGIT01000002">
    <property type="protein sequence ID" value="RZF60185.1"/>
    <property type="molecule type" value="Genomic_DNA"/>
</dbReference>
<proteinExistence type="predicted"/>
<dbReference type="InterPro" id="IPR017850">
    <property type="entry name" value="Alkaline_phosphatase_core_sf"/>
</dbReference>
<protein>
    <submittedName>
        <fullName evidence="6">Alkaline phosphatase family protein</fullName>
    </submittedName>
</protein>
<dbReference type="Proteomes" id="UP000292855">
    <property type="component" value="Unassembled WGS sequence"/>
</dbReference>
<evidence type="ECO:0000256" key="5">
    <source>
        <dbReference type="PIRSR" id="PIRSR031924-51"/>
    </source>
</evidence>
<feature type="binding site" evidence="5">
    <location>
        <begin position="157"/>
        <end position="159"/>
    </location>
    <ligand>
        <name>substrate</name>
    </ligand>
</feature>
<dbReference type="PANTHER" id="PTHR10151">
    <property type="entry name" value="ECTONUCLEOTIDE PYROPHOSPHATASE/PHOSPHODIESTERASE"/>
    <property type="match status" value="1"/>
</dbReference>
<evidence type="ECO:0000256" key="3">
    <source>
        <dbReference type="ARBA" id="ARBA00022729"/>
    </source>
</evidence>
<dbReference type="NCBIfam" id="NF042991">
    <property type="entry name" value="alk_phos_PafA"/>
    <property type="match status" value="1"/>
</dbReference>
<sequence length="545" mass="61355">MWKFFFTGLLTVTITLQGHTQPARPKLVVGLMVDQMRWDYLYRFADRYGDDGFKRMLNEGFSCENTLLNYIPTFTAIGHSSVYTGSVPSIHGIAGNDWIIQATGQQMYCTQDDNVQGVGTTEKAGQQSPRNLLASTMTDQLKLGTNFQSKVIGISLKDRGAILPAGHFADAAYWFEGKSGNWISSSFYMKNLPDWVTSFNKQNLADKYLKEDWNTLYPIDTYINSISDDNPYEGKWAGEETPTFPRKTSELMKDAGYEMIKSVPKGNTLTLDFAKKALEHEQLGNNPSGNTDFLCVSLSATDYVGHRYSLSAVEIEDTYLRLDKDIADFLAYLDKHVGKGNYTFFLSADHAASYNPMYYTDEKGNAGYLFTRQIQRNLNSELQDKFGSDKIVRSLLNYQVHLNYSLLDSLQLDINKVKETIIHTLQKEEGITYVIDMEGNQNMFIPAPLREKIINGYNRRHSGAIQIIADPQWYSGTPRSPGTTHGVWSPYDSHIPLIFMGWGVQHGVSNKEVHVVDIAPTIASLLHIMEPNGNIGKPIIEVLGQ</sequence>
<feature type="binding site" evidence="5">
    <location>
        <position position="96"/>
    </location>
    <ligand>
        <name>substrate</name>
    </ligand>
</feature>
<dbReference type="GO" id="GO:0004035">
    <property type="term" value="F:alkaline phosphatase activity"/>
    <property type="evidence" value="ECO:0007669"/>
    <property type="project" value="InterPro"/>
</dbReference>